<keyword evidence="3" id="KW-1185">Reference proteome</keyword>
<evidence type="ECO:0000313" key="3">
    <source>
        <dbReference type="Proteomes" id="UP001281410"/>
    </source>
</evidence>
<evidence type="ECO:0000313" key="2">
    <source>
        <dbReference type="EMBL" id="KAK3199928.1"/>
    </source>
</evidence>
<evidence type="ECO:0000259" key="1">
    <source>
        <dbReference type="Pfam" id="PF25968"/>
    </source>
</evidence>
<organism evidence="2 3">
    <name type="scientific">Dipteronia sinensis</name>
    <dbReference type="NCBI Taxonomy" id="43782"/>
    <lineage>
        <taxon>Eukaryota</taxon>
        <taxon>Viridiplantae</taxon>
        <taxon>Streptophyta</taxon>
        <taxon>Embryophyta</taxon>
        <taxon>Tracheophyta</taxon>
        <taxon>Spermatophyta</taxon>
        <taxon>Magnoliopsida</taxon>
        <taxon>eudicotyledons</taxon>
        <taxon>Gunneridae</taxon>
        <taxon>Pentapetalae</taxon>
        <taxon>rosids</taxon>
        <taxon>malvids</taxon>
        <taxon>Sapindales</taxon>
        <taxon>Sapindaceae</taxon>
        <taxon>Hippocastanoideae</taxon>
        <taxon>Acereae</taxon>
        <taxon>Dipteronia</taxon>
    </lineage>
</organism>
<proteinExistence type="predicted"/>
<name>A0AAE0E0N8_9ROSI</name>
<dbReference type="AlphaFoldDB" id="A0AAE0E0N8"/>
<feature type="domain" description="Callose synthase helical" evidence="1">
    <location>
        <begin position="19"/>
        <end position="79"/>
    </location>
</feature>
<reference evidence="2" key="1">
    <citation type="journal article" date="2023" name="Plant J.">
        <title>Genome sequences and population genomics provide insights into the demographic history, inbreeding, and mutation load of two 'living fossil' tree species of Dipteronia.</title>
        <authorList>
            <person name="Feng Y."/>
            <person name="Comes H.P."/>
            <person name="Chen J."/>
            <person name="Zhu S."/>
            <person name="Lu R."/>
            <person name="Zhang X."/>
            <person name="Li P."/>
            <person name="Qiu J."/>
            <person name="Olsen K.M."/>
            <person name="Qiu Y."/>
        </authorList>
    </citation>
    <scope>NUCLEOTIDE SEQUENCE</scope>
    <source>
        <strain evidence="2">NBL</strain>
    </source>
</reference>
<dbReference type="Proteomes" id="UP001281410">
    <property type="component" value="Unassembled WGS sequence"/>
</dbReference>
<gene>
    <name evidence="2" type="ORF">Dsin_023343</name>
</gene>
<protein>
    <recommendedName>
        <fullName evidence="1">Callose synthase helical domain-containing protein</fullName>
    </recommendedName>
</protein>
<comment type="caution">
    <text evidence="2">The sequence shown here is derived from an EMBL/GenBank/DDBJ whole genome shotgun (WGS) entry which is preliminary data.</text>
</comment>
<dbReference type="InterPro" id="IPR058851">
    <property type="entry name" value="CALS1_helical"/>
</dbReference>
<dbReference type="Pfam" id="PF25968">
    <property type="entry name" value="CALS1"/>
    <property type="match status" value="1"/>
</dbReference>
<accession>A0AAE0E0N8</accession>
<dbReference type="EMBL" id="JANJYJ010000007">
    <property type="protein sequence ID" value="KAK3199928.1"/>
    <property type="molecule type" value="Genomic_DNA"/>
</dbReference>
<sequence>MLAQVSASTRIEAAKFAQLWNEIPIALDMAAQFQKKDDTDLWKRICTDEYMKCAVIECYESFKLVLNAFVAGENEKRALDSN</sequence>